<name>A0A1A9V7B7_GLOAU</name>
<evidence type="ECO:0000256" key="1">
    <source>
        <dbReference type="ARBA" id="ARBA00001970"/>
    </source>
</evidence>
<dbReference type="VEuPathDB" id="VectorBase:GAUT028231"/>
<dbReference type="Proteomes" id="UP000078200">
    <property type="component" value="Unassembled WGS sequence"/>
</dbReference>
<feature type="domain" description="Cytochrome b561" evidence="13">
    <location>
        <begin position="21"/>
        <end position="214"/>
    </location>
</feature>
<dbReference type="EC" id="7.2.1.3" evidence="11"/>
<evidence type="ECO:0000256" key="3">
    <source>
        <dbReference type="ARBA" id="ARBA00022448"/>
    </source>
</evidence>
<keyword evidence="5 12" id="KW-0812">Transmembrane</keyword>
<dbReference type="InterPro" id="IPR045150">
    <property type="entry name" value="CYB561D1/2"/>
</dbReference>
<dbReference type="Pfam" id="PF03188">
    <property type="entry name" value="Cytochrom_B561"/>
    <property type="match status" value="1"/>
</dbReference>
<dbReference type="InterPro" id="IPR006593">
    <property type="entry name" value="Cyt_b561/ferric_Rdtase_TM"/>
</dbReference>
<evidence type="ECO:0000256" key="2">
    <source>
        <dbReference type="ARBA" id="ARBA00004141"/>
    </source>
</evidence>
<evidence type="ECO:0000256" key="6">
    <source>
        <dbReference type="ARBA" id="ARBA00022723"/>
    </source>
</evidence>
<dbReference type="GO" id="GO:0140571">
    <property type="term" value="F:transmembrane ascorbate ferrireductase activity"/>
    <property type="evidence" value="ECO:0007669"/>
    <property type="project" value="UniProtKB-EC"/>
</dbReference>
<feature type="transmembrane region" description="Helical" evidence="12">
    <location>
        <begin position="193"/>
        <end position="216"/>
    </location>
</feature>
<dbReference type="GO" id="GO:0140575">
    <property type="term" value="F:transmembrane monodehydroascorbate reductase activity"/>
    <property type="evidence" value="ECO:0007669"/>
    <property type="project" value="InterPro"/>
</dbReference>
<evidence type="ECO:0000313" key="14">
    <source>
        <dbReference type="EnsemblMetazoa" id="GAUT028231-PA"/>
    </source>
</evidence>
<evidence type="ECO:0000256" key="9">
    <source>
        <dbReference type="ARBA" id="ARBA00023004"/>
    </source>
</evidence>
<dbReference type="InterPro" id="IPR036259">
    <property type="entry name" value="MFS_trans_sf"/>
</dbReference>
<keyword evidence="8 12" id="KW-1133">Transmembrane helix</keyword>
<feature type="transmembrane region" description="Helical" evidence="12">
    <location>
        <begin position="163"/>
        <end position="181"/>
    </location>
</feature>
<keyword evidence="10 12" id="KW-0472">Membrane</keyword>
<dbReference type="Gene3D" id="1.20.120.1770">
    <property type="match status" value="1"/>
</dbReference>
<evidence type="ECO:0000313" key="15">
    <source>
        <dbReference type="Proteomes" id="UP000078200"/>
    </source>
</evidence>
<dbReference type="PANTHER" id="PTHR15422">
    <property type="entry name" value="OS05G0565100 PROTEIN"/>
    <property type="match status" value="1"/>
</dbReference>
<keyword evidence="6" id="KW-0479">Metal-binding</keyword>
<evidence type="ECO:0000256" key="8">
    <source>
        <dbReference type="ARBA" id="ARBA00022989"/>
    </source>
</evidence>
<keyword evidence="7" id="KW-0249">Electron transport</keyword>
<dbReference type="SMART" id="SM00665">
    <property type="entry name" value="B561"/>
    <property type="match status" value="1"/>
</dbReference>
<accession>A0A1A9V7B7</accession>
<protein>
    <recommendedName>
        <fullName evidence="11">ascorbate ferrireductase (transmembrane)</fullName>
        <ecNumber evidence="11">7.2.1.3</ecNumber>
    </recommendedName>
</protein>
<comment type="subcellular location">
    <subcellularLocation>
        <location evidence="2">Membrane</location>
        <topology evidence="2">Multi-pass membrane protein</topology>
    </subcellularLocation>
</comment>
<dbReference type="SUPFAM" id="SSF103473">
    <property type="entry name" value="MFS general substrate transporter"/>
    <property type="match status" value="1"/>
</dbReference>
<dbReference type="GO" id="GO:0016020">
    <property type="term" value="C:membrane"/>
    <property type="evidence" value="ECO:0007669"/>
    <property type="project" value="UniProtKB-SubCell"/>
</dbReference>
<keyword evidence="3" id="KW-0813">Transport</keyword>
<keyword evidence="9" id="KW-0408">Iron</keyword>
<feature type="transmembrane region" description="Helical" evidence="12">
    <location>
        <begin position="123"/>
        <end position="143"/>
    </location>
</feature>
<dbReference type="GO" id="GO:0046872">
    <property type="term" value="F:metal ion binding"/>
    <property type="evidence" value="ECO:0007669"/>
    <property type="project" value="UniProtKB-KW"/>
</dbReference>
<comment type="cofactor">
    <cofactor evidence="1">
        <name>heme b</name>
        <dbReference type="ChEBI" id="CHEBI:60344"/>
    </cofactor>
</comment>
<evidence type="ECO:0000256" key="7">
    <source>
        <dbReference type="ARBA" id="ARBA00022982"/>
    </source>
</evidence>
<evidence type="ECO:0000256" key="5">
    <source>
        <dbReference type="ARBA" id="ARBA00022692"/>
    </source>
</evidence>
<evidence type="ECO:0000256" key="10">
    <source>
        <dbReference type="ARBA" id="ARBA00023136"/>
    </source>
</evidence>
<evidence type="ECO:0000259" key="13">
    <source>
        <dbReference type="PROSITE" id="PS50939"/>
    </source>
</evidence>
<dbReference type="AlphaFoldDB" id="A0A1A9V7B7"/>
<organism evidence="14 15">
    <name type="scientific">Glossina austeni</name>
    <name type="common">Savannah tsetse fly</name>
    <dbReference type="NCBI Taxonomy" id="7395"/>
    <lineage>
        <taxon>Eukaryota</taxon>
        <taxon>Metazoa</taxon>
        <taxon>Ecdysozoa</taxon>
        <taxon>Arthropoda</taxon>
        <taxon>Hexapoda</taxon>
        <taxon>Insecta</taxon>
        <taxon>Pterygota</taxon>
        <taxon>Neoptera</taxon>
        <taxon>Endopterygota</taxon>
        <taxon>Diptera</taxon>
        <taxon>Brachycera</taxon>
        <taxon>Muscomorpha</taxon>
        <taxon>Hippoboscoidea</taxon>
        <taxon>Glossinidae</taxon>
        <taxon>Glossina</taxon>
    </lineage>
</organism>
<dbReference type="EnsemblMetazoa" id="GAUT028231-RA">
    <property type="protein sequence ID" value="GAUT028231-PA"/>
    <property type="gene ID" value="GAUT028231"/>
</dbReference>
<keyword evidence="15" id="KW-1185">Reference proteome</keyword>
<dbReference type="PROSITE" id="PS50939">
    <property type="entry name" value="CYTOCHROME_B561"/>
    <property type="match status" value="1"/>
</dbReference>
<keyword evidence="4" id="KW-0349">Heme</keyword>
<evidence type="ECO:0000256" key="12">
    <source>
        <dbReference type="SAM" id="Phobius"/>
    </source>
</evidence>
<evidence type="ECO:0000256" key="4">
    <source>
        <dbReference type="ARBA" id="ARBA00022617"/>
    </source>
</evidence>
<evidence type="ECO:0000256" key="11">
    <source>
        <dbReference type="ARBA" id="ARBA00024225"/>
    </source>
</evidence>
<feature type="transmembrane region" description="Helical" evidence="12">
    <location>
        <begin position="91"/>
        <end position="111"/>
    </location>
</feature>
<sequence length="228" mass="26017">METAIANNSNTKIIWQQIQSLLNTINHVLIGLVGIYTTLLAKSLNFQDTALHMFLTIIGIHVSVAEALMSHYPYNPLTNRLSHRNKCRYHAVLQIIGGSMALLGALGKIRSTEVHFTTWHGKMGLSAAFMCFSSLCGGFLNYFQPKFIHKIYTKSEVKYRHNFFGMITFTLGIATIFLGYLTQFFSKYFNENVISAFMLATALMYLITIIAPLQSFRNKLKYRKKFFN</sequence>
<dbReference type="STRING" id="7395.A0A1A9V7B7"/>
<dbReference type="PANTHER" id="PTHR15422:SF43">
    <property type="entry name" value="ASCORBATE FERRIREDUCTASE (TRANSMEMBRANE)"/>
    <property type="match status" value="1"/>
</dbReference>
<feature type="transmembrane region" description="Helical" evidence="12">
    <location>
        <begin position="21"/>
        <end position="39"/>
    </location>
</feature>
<reference evidence="14" key="1">
    <citation type="submission" date="2020-05" db="UniProtKB">
        <authorList>
            <consortium name="EnsemblMetazoa"/>
        </authorList>
    </citation>
    <scope>IDENTIFICATION</scope>
    <source>
        <strain evidence="14">TTRI</strain>
    </source>
</reference>
<proteinExistence type="predicted"/>
<feature type="transmembrane region" description="Helical" evidence="12">
    <location>
        <begin position="51"/>
        <end position="70"/>
    </location>
</feature>